<evidence type="ECO:0000313" key="3">
    <source>
        <dbReference type="Proteomes" id="UP000010798"/>
    </source>
</evidence>
<keyword evidence="1" id="KW-0472">Membrane</keyword>
<name>L0DMQ0_SINAD</name>
<reference evidence="2 3" key="1">
    <citation type="submission" date="2012-02" db="EMBL/GenBank/DDBJ databases">
        <title>Complete sequence of chromosome of Singulisphaera acidiphila DSM 18658.</title>
        <authorList>
            <consortium name="US DOE Joint Genome Institute (JGI-PGF)"/>
            <person name="Lucas S."/>
            <person name="Copeland A."/>
            <person name="Lapidus A."/>
            <person name="Glavina del Rio T."/>
            <person name="Dalin E."/>
            <person name="Tice H."/>
            <person name="Bruce D."/>
            <person name="Goodwin L."/>
            <person name="Pitluck S."/>
            <person name="Peters L."/>
            <person name="Ovchinnikova G."/>
            <person name="Chertkov O."/>
            <person name="Kyrpides N."/>
            <person name="Mavromatis K."/>
            <person name="Ivanova N."/>
            <person name="Brettin T."/>
            <person name="Detter J.C."/>
            <person name="Han C."/>
            <person name="Larimer F."/>
            <person name="Land M."/>
            <person name="Hauser L."/>
            <person name="Markowitz V."/>
            <person name="Cheng J.-F."/>
            <person name="Hugenholtz P."/>
            <person name="Woyke T."/>
            <person name="Wu D."/>
            <person name="Tindall B."/>
            <person name="Pomrenke H."/>
            <person name="Brambilla E."/>
            <person name="Klenk H.-P."/>
            <person name="Eisen J.A."/>
        </authorList>
    </citation>
    <scope>NUCLEOTIDE SEQUENCE [LARGE SCALE GENOMIC DNA]</scope>
    <source>
        <strain evidence="3">ATCC BAA-1392 / DSM 18658 / VKM B-2454 / MOB10</strain>
    </source>
</reference>
<evidence type="ECO:0000313" key="2">
    <source>
        <dbReference type="EMBL" id="AGA30532.1"/>
    </source>
</evidence>
<keyword evidence="1" id="KW-0812">Transmembrane</keyword>
<evidence type="ECO:0000256" key="1">
    <source>
        <dbReference type="SAM" id="Phobius"/>
    </source>
</evidence>
<dbReference type="EMBL" id="CP003364">
    <property type="protein sequence ID" value="AGA30532.1"/>
    <property type="molecule type" value="Genomic_DNA"/>
</dbReference>
<keyword evidence="1" id="KW-1133">Transmembrane helix</keyword>
<proteinExistence type="predicted"/>
<gene>
    <name evidence="2" type="ordered locus">Sinac_6454</name>
</gene>
<accession>L0DMQ0</accession>
<organism evidence="2 3">
    <name type="scientific">Singulisphaera acidiphila (strain ATCC BAA-1392 / DSM 18658 / VKM B-2454 / MOB10)</name>
    <dbReference type="NCBI Taxonomy" id="886293"/>
    <lineage>
        <taxon>Bacteria</taxon>
        <taxon>Pseudomonadati</taxon>
        <taxon>Planctomycetota</taxon>
        <taxon>Planctomycetia</taxon>
        <taxon>Isosphaerales</taxon>
        <taxon>Isosphaeraceae</taxon>
        <taxon>Singulisphaera</taxon>
    </lineage>
</organism>
<dbReference type="KEGG" id="saci:Sinac_6454"/>
<dbReference type="AlphaFoldDB" id="L0DMQ0"/>
<dbReference type="eggNOG" id="COG4967">
    <property type="taxonomic scope" value="Bacteria"/>
</dbReference>
<dbReference type="Proteomes" id="UP000010798">
    <property type="component" value="Chromosome"/>
</dbReference>
<feature type="transmembrane region" description="Helical" evidence="1">
    <location>
        <begin position="17"/>
        <end position="40"/>
    </location>
</feature>
<dbReference type="OrthoDB" id="256584at2"/>
<keyword evidence="3" id="KW-1185">Reference proteome</keyword>
<protein>
    <submittedName>
        <fullName evidence="2">Uncharacterized protein</fullName>
    </submittedName>
</protein>
<sequence>MIRHTPRERMGITLTEILISILILGIGMVSLATLFPLGLLRLRDANRLSRSATLTESATADFGGRDLLNKQSFLNSNSSPWYTLKAYTARPYDPWVQDTPGYTSGKFLDPWDKTLGFGAYRGQGPPTAAPINGPGYFPGAGLPVAYDPLWRYQAGVYPGATSEARFASGIGFVRPDPSDGTSDPSAHGLQRITNFNNNALATWMKQSSAYVPDIFVSPEDVILQSGTDVGKAVNTASPLVPELIAPDLTLPAVYKTGVPTLQNDWKYTWMFTGQQADSTNGAVFSGDIVIFENRPFALNTTTPTYFGHTAPVNGVVEGETVVEAIFGYTSKVTQIPTKGSYGYGANANRAVLLRWSSAMPDPEIRAGSWIADVTYERNATVSSTRQYDSPATGDTTRPALAYFPYQRCHWYQIAKRTGVSVRAAADKLTNDPDGITYREMTVWVNAPLRAFTLLDTSGSPHHANAALVSPYVVNVFPRTIYTR</sequence>
<dbReference type="STRING" id="886293.Sinac_6454"/>
<dbReference type="HOGENOM" id="CLU_564860_0_0_0"/>